<keyword evidence="1" id="KW-0732">Signal</keyword>
<dbReference type="GO" id="GO:0007155">
    <property type="term" value="P:cell adhesion"/>
    <property type="evidence" value="ECO:0007669"/>
    <property type="project" value="InterPro"/>
</dbReference>
<protein>
    <submittedName>
        <fullName evidence="3">Fimbrial protein</fullName>
    </submittedName>
</protein>
<proteinExistence type="predicted"/>
<evidence type="ECO:0000313" key="3">
    <source>
        <dbReference type="EMBL" id="XAG86068.1"/>
    </source>
</evidence>
<name>A0AAU6VKN7_UNCXX</name>
<reference evidence="3" key="1">
    <citation type="submission" date="2022-03" db="EMBL/GenBank/DDBJ databases">
        <title>Sea Food Isolates.</title>
        <authorList>
            <person name="Li c."/>
        </authorList>
    </citation>
    <scope>NUCLEOTIDE SEQUENCE</scope>
    <source>
        <strain evidence="3">19MO03SA05</strain>
    </source>
</reference>
<dbReference type="Pfam" id="PF00419">
    <property type="entry name" value="Fimbrial"/>
    <property type="match status" value="1"/>
</dbReference>
<gene>
    <name evidence="3" type="ORF">MRM63_17835</name>
</gene>
<feature type="domain" description="Fimbrial-type adhesion" evidence="2">
    <location>
        <begin position="290"/>
        <end position="466"/>
    </location>
</feature>
<accession>A0AAU6VKN7</accession>
<dbReference type="GO" id="GO:0009289">
    <property type="term" value="C:pilus"/>
    <property type="evidence" value="ECO:0007669"/>
    <property type="project" value="InterPro"/>
</dbReference>
<feature type="chain" id="PRO_5043593564" evidence="1">
    <location>
        <begin position="25"/>
        <end position="466"/>
    </location>
</feature>
<evidence type="ECO:0000259" key="2">
    <source>
        <dbReference type="Pfam" id="PF00419"/>
    </source>
</evidence>
<sequence>MMRTKTTKALFGLILLQLSTSVFAKCMRTPNTSNVYWPTDWPPVDTDAGIVKPWIGAQSGGGLNMGKVNLLSDLIQPVGETIANGGPVPLTQFGNYSGFDPEQILFVCTPDEEPYLYEGFILTDSDYQGNTVTDPRVPEHTNTTFVKRIGFRVLHVDTGKYFTNKWQLKKMDGLDRDKYGRLLVKAKNFSAVQLEYVKIASPTPVVRSNGTTLNYIAPNLGDFGYFDAFGWTFLVSHHPDNAYNNQIPNCREGQISAYQCSSWPYREWVPGTLSNTHAHLGGSGGGGFTSYKGCIFSQVTPSVVFDSISASELEAGEYRSGKIEVIYECENEAKFGTGAGSNAIGFKVNNFAKSVAEHFGQLTSGNGVKKLFSDAYFQDDFAKGVGIELFSSGSQTPMNWLTIDSGKGNGNVDGWYGITGDRLNSDSDPIGIYRAEYDVKLSKFSPAVAVSPGKVIAIAEVVVSIQ</sequence>
<dbReference type="EMBL" id="CP095351">
    <property type="protein sequence ID" value="XAG86068.1"/>
    <property type="molecule type" value="Genomic_DNA"/>
</dbReference>
<evidence type="ECO:0000256" key="1">
    <source>
        <dbReference type="SAM" id="SignalP"/>
    </source>
</evidence>
<dbReference type="AlphaFoldDB" id="A0AAU6VKN7"/>
<dbReference type="InterPro" id="IPR000259">
    <property type="entry name" value="Adhesion_dom_fimbrial"/>
</dbReference>
<feature type="signal peptide" evidence="1">
    <location>
        <begin position="1"/>
        <end position="24"/>
    </location>
</feature>
<organism evidence="3">
    <name type="scientific">bacterium 19MO03SA05</name>
    <dbReference type="NCBI Taxonomy" id="2920620"/>
    <lineage>
        <taxon>Bacteria</taxon>
    </lineage>
</organism>